<evidence type="ECO:0000313" key="2">
    <source>
        <dbReference type="Proteomes" id="UP000037696"/>
    </source>
</evidence>
<dbReference type="Proteomes" id="UP000037696">
    <property type="component" value="Unassembled WGS sequence"/>
</dbReference>
<sequence>MDLFRLQTLGLCCDGHPIDQAWSLGCHPTYNIVSSSPYRFVGINLSSLSLSLSLS</sequence>
<protein>
    <submittedName>
        <fullName evidence="1">Uncharacterized protein</fullName>
    </submittedName>
</protein>
<organism evidence="1 2">
    <name type="scientific">Penicillium nordicum</name>
    <dbReference type="NCBI Taxonomy" id="229535"/>
    <lineage>
        <taxon>Eukaryota</taxon>
        <taxon>Fungi</taxon>
        <taxon>Dikarya</taxon>
        <taxon>Ascomycota</taxon>
        <taxon>Pezizomycotina</taxon>
        <taxon>Eurotiomycetes</taxon>
        <taxon>Eurotiomycetidae</taxon>
        <taxon>Eurotiales</taxon>
        <taxon>Aspergillaceae</taxon>
        <taxon>Penicillium</taxon>
    </lineage>
</organism>
<comment type="caution">
    <text evidence="1">The sequence shown here is derived from an EMBL/GenBank/DDBJ whole genome shotgun (WGS) entry which is preliminary data.</text>
</comment>
<reference evidence="1 2" key="1">
    <citation type="submission" date="2015-08" db="EMBL/GenBank/DDBJ databases">
        <title>Genome sequencing of Penicillium nordicum.</title>
        <authorList>
            <person name="Nguyen H.D."/>
            <person name="Seifert K.A."/>
        </authorList>
    </citation>
    <scope>NUCLEOTIDE SEQUENCE [LARGE SCALE GENOMIC DNA]</scope>
    <source>
        <strain evidence="1 2">DAOMC 185683</strain>
    </source>
</reference>
<dbReference type="EMBL" id="LHQQ01000119">
    <property type="protein sequence ID" value="KOS41918.1"/>
    <property type="molecule type" value="Genomic_DNA"/>
</dbReference>
<evidence type="ECO:0000313" key="1">
    <source>
        <dbReference type="EMBL" id="KOS41918.1"/>
    </source>
</evidence>
<dbReference type="AlphaFoldDB" id="A0A0M8NZ95"/>
<gene>
    <name evidence="1" type="ORF">ACN38_g7239</name>
</gene>
<feature type="non-terminal residue" evidence="1">
    <location>
        <position position="55"/>
    </location>
</feature>
<name>A0A0M8NZ95_9EURO</name>
<keyword evidence="2" id="KW-1185">Reference proteome</keyword>
<accession>A0A0M8NZ95</accession>
<proteinExistence type="predicted"/>